<dbReference type="RefSeq" id="WP_166045552.1">
    <property type="nucleotide sequence ID" value="NZ_JAAMPJ010000002.1"/>
</dbReference>
<dbReference type="GO" id="GO:0003677">
    <property type="term" value="F:DNA binding"/>
    <property type="evidence" value="ECO:0007669"/>
    <property type="project" value="InterPro"/>
</dbReference>
<keyword evidence="2" id="KW-1185">Reference proteome</keyword>
<protein>
    <submittedName>
        <fullName evidence="1">Helix-turn-helix transcriptional regulator</fullName>
    </submittedName>
</protein>
<dbReference type="CDD" id="cd00093">
    <property type="entry name" value="HTH_XRE"/>
    <property type="match status" value="1"/>
</dbReference>
<dbReference type="InterPro" id="IPR010982">
    <property type="entry name" value="Lambda_DNA-bd_dom_sf"/>
</dbReference>
<name>A0A7C9RPE1_9PSEU</name>
<dbReference type="Gene3D" id="1.10.260.40">
    <property type="entry name" value="lambda repressor-like DNA-binding domains"/>
    <property type="match status" value="1"/>
</dbReference>
<reference evidence="1 2" key="1">
    <citation type="submission" date="2020-03" db="EMBL/GenBank/DDBJ databases">
        <title>Isolation and identification of active actinomycetes.</title>
        <authorList>
            <person name="Sun X."/>
        </authorList>
    </citation>
    <scope>NUCLEOTIDE SEQUENCE [LARGE SCALE GENOMIC DNA]</scope>
    <source>
        <strain evidence="1 2">NEAU-D13</strain>
    </source>
</reference>
<proteinExistence type="predicted"/>
<comment type="caution">
    <text evidence="1">The sequence shown here is derived from an EMBL/GenBank/DDBJ whole genome shotgun (WGS) entry which is preliminary data.</text>
</comment>
<organism evidence="1 2">
    <name type="scientific">Lentzea alba</name>
    <dbReference type="NCBI Taxonomy" id="2714351"/>
    <lineage>
        <taxon>Bacteria</taxon>
        <taxon>Bacillati</taxon>
        <taxon>Actinomycetota</taxon>
        <taxon>Actinomycetes</taxon>
        <taxon>Pseudonocardiales</taxon>
        <taxon>Pseudonocardiaceae</taxon>
        <taxon>Lentzea</taxon>
    </lineage>
</organism>
<dbReference type="AlphaFoldDB" id="A0A7C9RPE1"/>
<gene>
    <name evidence="1" type="ORF">G7043_11585</name>
</gene>
<sequence length="269" mass="31330">MPMLQIALWLCQYWPVRQDRTLPILPEECKQMNVEGAVHEMSDTVAREMQWHRNRHGWTRKQLAERCQELGADWLTFAAITSIETGRLDENGRRRRGVTVDELAVIARALLVPPVVLLFPVRNETDVTWSPAEKAHPWYAIRWFSGEGRQPVKPKGGGEYDPATGLYEWYEEEPKDNHEQLDLLRNHERLTRAWVESEQRAINAHRFAELAQSPESRQARLIEADGEDLYRAQVIERDLINVRRAIRRLGITPPTNEELDQLDRKGTNQ</sequence>
<dbReference type="InterPro" id="IPR001387">
    <property type="entry name" value="Cro/C1-type_HTH"/>
</dbReference>
<dbReference type="Proteomes" id="UP000481360">
    <property type="component" value="Unassembled WGS sequence"/>
</dbReference>
<accession>A0A7C9RPE1</accession>
<dbReference type="EMBL" id="JAAMPJ010000002">
    <property type="protein sequence ID" value="NGY59568.1"/>
    <property type="molecule type" value="Genomic_DNA"/>
</dbReference>
<evidence type="ECO:0000313" key="1">
    <source>
        <dbReference type="EMBL" id="NGY59568.1"/>
    </source>
</evidence>
<evidence type="ECO:0000313" key="2">
    <source>
        <dbReference type="Proteomes" id="UP000481360"/>
    </source>
</evidence>